<reference evidence="12" key="1">
    <citation type="submission" date="2025-08" db="UniProtKB">
        <authorList>
            <consortium name="Ensembl"/>
        </authorList>
    </citation>
    <scope>IDENTIFICATION</scope>
</reference>
<comment type="subunit">
    <text evidence="8">Able to form dimers stabilized by noncovalent forces.</text>
</comment>
<evidence type="ECO:0000256" key="4">
    <source>
        <dbReference type="ARBA" id="ARBA00022690"/>
    </source>
</evidence>
<dbReference type="OMA" id="RTFFIKV"/>
<comment type="subcellular location">
    <subcellularLocation>
        <location evidence="1">Cytoplasm</location>
    </subcellularLocation>
</comment>
<keyword evidence="5" id="KW-0789">Thiol protease inhibitor</keyword>
<dbReference type="STRING" id="39432.ENSSBOP00000023029"/>
<evidence type="ECO:0000313" key="13">
    <source>
        <dbReference type="Proteomes" id="UP000233220"/>
    </source>
</evidence>
<dbReference type="InterPro" id="IPR001713">
    <property type="entry name" value="Prot_inh_stefin"/>
</dbReference>
<dbReference type="GeneTree" id="ENSGT00940000154826"/>
<evidence type="ECO:0000256" key="6">
    <source>
        <dbReference type="ARBA" id="ARBA00022990"/>
    </source>
</evidence>
<evidence type="ECO:0000256" key="9">
    <source>
        <dbReference type="ARBA" id="ARBA00040677"/>
    </source>
</evidence>
<dbReference type="GO" id="GO:0002020">
    <property type="term" value="F:protease binding"/>
    <property type="evidence" value="ECO:0007669"/>
    <property type="project" value="UniProtKB-ARBA"/>
</dbReference>
<dbReference type="GO" id="GO:0004869">
    <property type="term" value="F:cysteine-type endopeptidase inhibitor activity"/>
    <property type="evidence" value="ECO:0007669"/>
    <property type="project" value="UniProtKB-KW"/>
</dbReference>
<dbReference type="Ensembl" id="ENSSBOT00000039882.1">
    <property type="protein sequence ID" value="ENSSBOP00000023029.1"/>
    <property type="gene ID" value="ENSSBOG00000028023.1"/>
</dbReference>
<dbReference type="GO" id="GO:0005829">
    <property type="term" value="C:cytosol"/>
    <property type="evidence" value="ECO:0007669"/>
    <property type="project" value="TreeGrafter"/>
</dbReference>
<dbReference type="CDD" id="cd00042">
    <property type="entry name" value="CY"/>
    <property type="match status" value="1"/>
</dbReference>
<organism evidence="12 13">
    <name type="scientific">Saimiri boliviensis boliviensis</name>
    <name type="common">Bolivian squirrel monkey</name>
    <dbReference type="NCBI Taxonomy" id="39432"/>
    <lineage>
        <taxon>Eukaryota</taxon>
        <taxon>Metazoa</taxon>
        <taxon>Chordata</taxon>
        <taxon>Craniata</taxon>
        <taxon>Vertebrata</taxon>
        <taxon>Euteleostomi</taxon>
        <taxon>Mammalia</taxon>
        <taxon>Eutheria</taxon>
        <taxon>Euarchontoglires</taxon>
        <taxon>Primates</taxon>
        <taxon>Haplorrhini</taxon>
        <taxon>Platyrrhini</taxon>
        <taxon>Cebidae</taxon>
        <taxon>Saimiriinae</taxon>
        <taxon>Saimiri</taxon>
    </lineage>
</organism>
<keyword evidence="13" id="KW-1185">Reference proteome</keyword>
<evidence type="ECO:0000313" key="12">
    <source>
        <dbReference type="Ensembl" id="ENSSBOP00000023029.1"/>
    </source>
</evidence>
<evidence type="ECO:0000256" key="7">
    <source>
        <dbReference type="ARBA" id="ARBA00037154"/>
    </source>
</evidence>
<evidence type="ECO:0000256" key="8">
    <source>
        <dbReference type="ARBA" id="ARBA00038678"/>
    </source>
</evidence>
<dbReference type="SUPFAM" id="SSF54403">
    <property type="entry name" value="Cystatin/monellin"/>
    <property type="match status" value="1"/>
</dbReference>
<dbReference type="InterPro" id="IPR046350">
    <property type="entry name" value="Cystatin_sf"/>
</dbReference>
<dbReference type="PANTHER" id="PTHR11414">
    <property type="entry name" value="CYSTATIN FAMILY MEMBER"/>
    <property type="match status" value="1"/>
</dbReference>
<dbReference type="FunFam" id="3.10.450.10:FF:000001">
    <property type="entry name" value="Cystatin-A"/>
    <property type="match status" value="1"/>
</dbReference>
<dbReference type="Pfam" id="PF00031">
    <property type="entry name" value="Cystatin"/>
    <property type="match status" value="1"/>
</dbReference>
<evidence type="ECO:0000256" key="5">
    <source>
        <dbReference type="ARBA" id="ARBA00022704"/>
    </source>
</evidence>
<protein>
    <recommendedName>
        <fullName evidence="9">Cystatin-B</fullName>
    </recommendedName>
    <alternativeName>
        <fullName evidence="10">Stefin-B</fullName>
    </alternativeName>
</protein>
<sequence length="86" mass="9821">SPSAAQPATAETQNILEEKEHKFPVFKAVSFRSQVVVGTNYFIKVHVGDEEFVHLRVFQSLPHENKPLTLSNFQTNKAKQDELSYF</sequence>
<keyword evidence="4" id="KW-0646">Protease inhibitor</keyword>
<proteinExistence type="inferred from homology"/>
<comment type="similarity">
    <text evidence="2">Belongs to the cystatin family.</text>
</comment>
<comment type="function">
    <text evidence="7">This is an intracellular thiol proteinase inhibitor. Tightly binding reversible inhibitor of cathepsins L, H and B.</text>
</comment>
<reference evidence="12" key="2">
    <citation type="submission" date="2025-09" db="UniProtKB">
        <authorList>
            <consortium name="Ensembl"/>
        </authorList>
    </citation>
    <scope>IDENTIFICATION</scope>
</reference>
<evidence type="ECO:0000256" key="3">
    <source>
        <dbReference type="ARBA" id="ARBA00022490"/>
    </source>
</evidence>
<dbReference type="InterPro" id="IPR000010">
    <property type="entry name" value="Cystatin_dom"/>
</dbReference>
<evidence type="ECO:0000256" key="2">
    <source>
        <dbReference type="ARBA" id="ARBA00009403"/>
    </source>
</evidence>
<keyword evidence="6" id="KW-0007">Acetylation</keyword>
<dbReference type="Proteomes" id="UP000233220">
    <property type="component" value="Unplaced"/>
</dbReference>
<name>A0A2K6TTP7_SAIBB</name>
<dbReference type="PRINTS" id="PR00295">
    <property type="entry name" value="STEFINA"/>
</dbReference>
<evidence type="ECO:0000256" key="10">
    <source>
        <dbReference type="ARBA" id="ARBA00041437"/>
    </source>
</evidence>
<accession>A0A2K6TTP7</accession>
<dbReference type="AlphaFoldDB" id="A0A2K6TTP7"/>
<evidence type="ECO:0000256" key="1">
    <source>
        <dbReference type="ARBA" id="ARBA00004496"/>
    </source>
</evidence>
<dbReference type="Gene3D" id="3.10.450.10">
    <property type="match status" value="1"/>
</dbReference>
<keyword evidence="3" id="KW-0963">Cytoplasm</keyword>
<dbReference type="PANTHER" id="PTHR11414:SF22">
    <property type="entry name" value="CYSTATIN-B"/>
    <property type="match status" value="1"/>
</dbReference>
<evidence type="ECO:0000259" key="11">
    <source>
        <dbReference type="Pfam" id="PF00031"/>
    </source>
</evidence>
<feature type="domain" description="Cystatin" evidence="11">
    <location>
        <begin position="16"/>
        <end position="79"/>
    </location>
</feature>